<dbReference type="EMBL" id="FYEH01000014">
    <property type="protein sequence ID" value="SNB76117.1"/>
    <property type="molecule type" value="Genomic_DNA"/>
</dbReference>
<evidence type="ECO:0000256" key="1">
    <source>
        <dbReference type="ARBA" id="ARBA00001541"/>
    </source>
</evidence>
<evidence type="ECO:0000256" key="5">
    <source>
        <dbReference type="ARBA" id="ARBA00022691"/>
    </source>
</evidence>
<dbReference type="InterPro" id="IPR000780">
    <property type="entry name" value="CheR_MeTrfase"/>
</dbReference>
<dbReference type="SMART" id="SM00138">
    <property type="entry name" value="MeTrc"/>
    <property type="match status" value="1"/>
</dbReference>
<dbReference type="SUPFAM" id="SSF47757">
    <property type="entry name" value="Chemotaxis receptor methyltransferase CheR, N-terminal domain"/>
    <property type="match status" value="1"/>
</dbReference>
<evidence type="ECO:0000256" key="4">
    <source>
        <dbReference type="ARBA" id="ARBA00022679"/>
    </source>
</evidence>
<keyword evidence="4 7" id="KW-0808">Transferase</keyword>
<dbReference type="GO" id="GO:0032259">
    <property type="term" value="P:methylation"/>
    <property type="evidence" value="ECO:0007669"/>
    <property type="project" value="UniProtKB-KW"/>
</dbReference>
<dbReference type="PANTHER" id="PTHR24422:SF21">
    <property type="entry name" value="CHEMOTAXIS PROTEIN METHYLTRANSFERASE 1"/>
    <property type="match status" value="1"/>
</dbReference>
<dbReference type="InterPro" id="IPR022641">
    <property type="entry name" value="CheR_N"/>
</dbReference>
<protein>
    <recommendedName>
        <fullName evidence="2">protein-glutamate O-methyltransferase</fullName>
        <ecNumber evidence="2">2.1.1.80</ecNumber>
    </recommendedName>
</protein>
<comment type="catalytic activity">
    <reaction evidence="1">
        <text>L-glutamyl-[protein] + S-adenosyl-L-methionine = [protein]-L-glutamate 5-O-methyl ester + S-adenosyl-L-homocysteine</text>
        <dbReference type="Rhea" id="RHEA:24452"/>
        <dbReference type="Rhea" id="RHEA-COMP:10208"/>
        <dbReference type="Rhea" id="RHEA-COMP:10311"/>
        <dbReference type="ChEBI" id="CHEBI:29973"/>
        <dbReference type="ChEBI" id="CHEBI:57856"/>
        <dbReference type="ChEBI" id="CHEBI:59789"/>
        <dbReference type="ChEBI" id="CHEBI:82795"/>
        <dbReference type="EC" id="2.1.1.80"/>
    </reaction>
</comment>
<keyword evidence="5" id="KW-0949">S-adenosyl-L-methionine</keyword>
<dbReference type="InterPro" id="IPR022642">
    <property type="entry name" value="CheR_C"/>
</dbReference>
<dbReference type="RefSeq" id="WP_088562587.1">
    <property type="nucleotide sequence ID" value="NZ_FYEH01000014.1"/>
</dbReference>
<dbReference type="Pfam" id="PF01739">
    <property type="entry name" value="CheR"/>
    <property type="match status" value="1"/>
</dbReference>
<evidence type="ECO:0000256" key="3">
    <source>
        <dbReference type="ARBA" id="ARBA00022603"/>
    </source>
</evidence>
<feature type="domain" description="CheR-type methyltransferase" evidence="6">
    <location>
        <begin position="1"/>
        <end position="248"/>
    </location>
</feature>
<evidence type="ECO:0000313" key="8">
    <source>
        <dbReference type="Proteomes" id="UP000197065"/>
    </source>
</evidence>
<gene>
    <name evidence="7" type="ORF">SAMN07250955_11476</name>
</gene>
<evidence type="ECO:0000256" key="2">
    <source>
        <dbReference type="ARBA" id="ARBA00012534"/>
    </source>
</evidence>
<evidence type="ECO:0000259" key="6">
    <source>
        <dbReference type="PROSITE" id="PS50123"/>
    </source>
</evidence>
<sequence length="280" mass="31409">MLSQADLDFLIALVHERSGINLGRDKAYLLEGRLTPILRPLGLSGIGELAGALRRSRNEALVRAVIESMTTHESSFFRDAGVFEHLAARVLPALGRQRRSSRRLRCWSAACAFGQEPTSLAILLAEQAADFPGWAIEIVASDLSGVALDRCRRAVYSSFEIERGLSEERRRRWFQPDDKGWRLSAELARKIQYNKINLLNDDPTLGTFDLILLRNVLIYFDRPTRQRVLSMIRRRLADDGFLVLGSTEDPSDLGLDLESGGWRGFYQPMAPTSCSMVASL</sequence>
<dbReference type="EC" id="2.1.1.80" evidence="2"/>
<dbReference type="AlphaFoldDB" id="A0A212RU92"/>
<dbReference type="InterPro" id="IPR050903">
    <property type="entry name" value="Bact_Chemotaxis_MeTrfase"/>
</dbReference>
<evidence type="ECO:0000313" key="7">
    <source>
        <dbReference type="EMBL" id="SNB76117.1"/>
    </source>
</evidence>
<dbReference type="InterPro" id="IPR036804">
    <property type="entry name" value="CheR_N_sf"/>
</dbReference>
<accession>A0A212RU92</accession>
<dbReference type="Pfam" id="PF03705">
    <property type="entry name" value="CheR_N"/>
    <property type="match status" value="1"/>
</dbReference>
<reference evidence="7 8" key="1">
    <citation type="submission" date="2017-06" db="EMBL/GenBank/DDBJ databases">
        <authorList>
            <person name="Kim H.J."/>
            <person name="Triplett B.A."/>
        </authorList>
    </citation>
    <scope>NUCLEOTIDE SEQUENCE [LARGE SCALE GENOMIC DNA]</scope>
    <source>
        <strain evidence="7 8">B29T1</strain>
    </source>
</reference>
<dbReference type="InterPro" id="IPR029063">
    <property type="entry name" value="SAM-dependent_MTases_sf"/>
</dbReference>
<organism evidence="7 8">
    <name type="scientific">Arboricoccus pini</name>
    <dbReference type="NCBI Taxonomy" id="1963835"/>
    <lineage>
        <taxon>Bacteria</taxon>
        <taxon>Pseudomonadati</taxon>
        <taxon>Pseudomonadota</taxon>
        <taxon>Alphaproteobacteria</taxon>
        <taxon>Geminicoccales</taxon>
        <taxon>Geminicoccaceae</taxon>
        <taxon>Arboricoccus</taxon>
    </lineage>
</organism>
<dbReference type="GO" id="GO:0008983">
    <property type="term" value="F:protein-glutamate O-methyltransferase activity"/>
    <property type="evidence" value="ECO:0007669"/>
    <property type="project" value="UniProtKB-EC"/>
</dbReference>
<dbReference type="SUPFAM" id="SSF53335">
    <property type="entry name" value="S-adenosyl-L-methionine-dependent methyltransferases"/>
    <property type="match status" value="1"/>
</dbReference>
<keyword evidence="8" id="KW-1185">Reference proteome</keyword>
<dbReference type="PANTHER" id="PTHR24422">
    <property type="entry name" value="CHEMOTAXIS PROTEIN METHYLTRANSFERASE"/>
    <property type="match status" value="1"/>
</dbReference>
<keyword evidence="3 7" id="KW-0489">Methyltransferase</keyword>
<dbReference type="Gene3D" id="3.40.50.150">
    <property type="entry name" value="Vaccinia Virus protein VP39"/>
    <property type="match status" value="1"/>
</dbReference>
<dbReference type="OrthoDB" id="9816309at2"/>
<dbReference type="PRINTS" id="PR00996">
    <property type="entry name" value="CHERMTFRASE"/>
</dbReference>
<dbReference type="PROSITE" id="PS50123">
    <property type="entry name" value="CHER"/>
    <property type="match status" value="1"/>
</dbReference>
<dbReference type="Gene3D" id="1.10.155.10">
    <property type="entry name" value="Chemotaxis receptor methyltransferase CheR, N-terminal domain"/>
    <property type="match status" value="1"/>
</dbReference>
<proteinExistence type="predicted"/>
<dbReference type="Proteomes" id="UP000197065">
    <property type="component" value="Unassembled WGS sequence"/>
</dbReference>
<name>A0A212RU92_9PROT</name>